<accession>A0A915HH87</accession>
<organism evidence="1 2">
    <name type="scientific">Romanomermis culicivorax</name>
    <name type="common">Nematode worm</name>
    <dbReference type="NCBI Taxonomy" id="13658"/>
    <lineage>
        <taxon>Eukaryota</taxon>
        <taxon>Metazoa</taxon>
        <taxon>Ecdysozoa</taxon>
        <taxon>Nematoda</taxon>
        <taxon>Enoplea</taxon>
        <taxon>Dorylaimia</taxon>
        <taxon>Mermithida</taxon>
        <taxon>Mermithoidea</taxon>
        <taxon>Mermithidae</taxon>
        <taxon>Romanomermis</taxon>
    </lineage>
</organism>
<proteinExistence type="predicted"/>
<protein>
    <submittedName>
        <fullName evidence="2">Uncharacterized protein</fullName>
    </submittedName>
</protein>
<sequence length="283" mass="32446">MAFAKIPPIIAADRWHLCQMSPPLIKHKAIVTFGQELGRLLLNGRYLVCTNIEESQSMCDFLASDPRHPGVYGLDAEFMNHHLDWVDWGKKEAGLLANLAKTKLDIALHGQHYSKGPFAIIVQVCRANGHTISESCSSRRVIEESRTPVEIAFGMLTIFKPTPPPPDCHFSAFNYFRRRFDTPLNNREAIDSRAQAEREAYRHLDDNLAAFIVCFMPPYPSEMLPAAREFAELRSVDLRNQLRRDPWLLPEQIEALVAKFSNILTEYYTSRIVRSTVDRRHRL</sequence>
<name>A0A915HH87_ROMCU</name>
<dbReference type="WBParaSite" id="nRc.2.0.1.t00980-RA">
    <property type="protein sequence ID" value="nRc.2.0.1.t00980-RA"/>
    <property type="gene ID" value="nRc.2.0.1.g00980"/>
</dbReference>
<dbReference type="Proteomes" id="UP000887565">
    <property type="component" value="Unplaced"/>
</dbReference>
<evidence type="ECO:0000313" key="2">
    <source>
        <dbReference type="WBParaSite" id="nRc.2.0.1.t00980-RA"/>
    </source>
</evidence>
<dbReference type="AlphaFoldDB" id="A0A915HH87"/>
<reference evidence="2" key="1">
    <citation type="submission" date="2022-11" db="UniProtKB">
        <authorList>
            <consortium name="WormBaseParasite"/>
        </authorList>
    </citation>
    <scope>IDENTIFICATION</scope>
</reference>
<evidence type="ECO:0000313" key="1">
    <source>
        <dbReference type="Proteomes" id="UP000887565"/>
    </source>
</evidence>
<keyword evidence="1" id="KW-1185">Reference proteome</keyword>